<dbReference type="GO" id="GO:0042597">
    <property type="term" value="C:periplasmic space"/>
    <property type="evidence" value="ECO:0007669"/>
    <property type="project" value="UniProtKB-SubCell"/>
</dbReference>
<evidence type="ECO:0000313" key="5">
    <source>
        <dbReference type="EMBL" id="GAP37947.1"/>
    </source>
</evidence>
<dbReference type="Proteomes" id="UP000037660">
    <property type="component" value="Unassembled WGS sequence"/>
</dbReference>
<evidence type="ECO:0000313" key="6">
    <source>
        <dbReference type="Proteomes" id="UP000037660"/>
    </source>
</evidence>
<dbReference type="EMBL" id="BBYR01000064">
    <property type="protein sequence ID" value="GAP37947.1"/>
    <property type="molecule type" value="Genomic_DNA"/>
</dbReference>
<dbReference type="PANTHER" id="PTHR43649">
    <property type="entry name" value="ARABINOSE-BINDING PROTEIN-RELATED"/>
    <property type="match status" value="1"/>
</dbReference>
<comment type="caution">
    <text evidence="5">The sequence shown here is derived from an EMBL/GenBank/DDBJ whole genome shotgun (WGS) entry which is preliminary data.</text>
</comment>
<keyword evidence="3" id="KW-0813">Transport</keyword>
<dbReference type="STRING" id="1547922.ISF6_4141"/>
<organism evidence="5 6">
    <name type="scientific">Piscinibacter sakaiensis</name>
    <name type="common">Ideonella sakaiensis</name>
    <dbReference type="NCBI Taxonomy" id="1547922"/>
    <lineage>
        <taxon>Bacteria</taxon>
        <taxon>Pseudomonadati</taxon>
        <taxon>Pseudomonadota</taxon>
        <taxon>Betaproteobacteria</taxon>
        <taxon>Burkholderiales</taxon>
        <taxon>Sphaerotilaceae</taxon>
        <taxon>Piscinibacter</taxon>
    </lineage>
</organism>
<reference evidence="6" key="1">
    <citation type="submission" date="2015-07" db="EMBL/GenBank/DDBJ databases">
        <title>Discovery of a poly(ethylene terephthalate assimilation.</title>
        <authorList>
            <person name="Yoshida S."/>
            <person name="Hiraga K."/>
            <person name="Takehana T."/>
            <person name="Taniguchi I."/>
            <person name="Yamaji H."/>
            <person name="Maeda Y."/>
            <person name="Toyohara K."/>
            <person name="Miyamoto K."/>
            <person name="Kimura Y."/>
            <person name="Oda K."/>
        </authorList>
    </citation>
    <scope>NUCLEOTIDE SEQUENCE [LARGE SCALE GENOMIC DNA]</scope>
    <source>
        <strain evidence="6">NBRC 110686 / TISTR 2288 / 201-F6</strain>
    </source>
</reference>
<dbReference type="PANTHER" id="PTHR43649:SF34">
    <property type="entry name" value="ABC TRANSPORTER PERIPLASMIC-BINDING PROTEIN YCJN-RELATED"/>
    <property type="match status" value="1"/>
</dbReference>
<dbReference type="Pfam" id="PF01547">
    <property type="entry name" value="SBP_bac_1"/>
    <property type="match status" value="1"/>
</dbReference>
<dbReference type="InterPro" id="IPR050490">
    <property type="entry name" value="Bact_solute-bd_prot1"/>
</dbReference>
<evidence type="ECO:0000256" key="2">
    <source>
        <dbReference type="ARBA" id="ARBA00008520"/>
    </source>
</evidence>
<dbReference type="Gene3D" id="3.40.190.10">
    <property type="entry name" value="Periplasmic binding protein-like II"/>
    <property type="match status" value="2"/>
</dbReference>
<comment type="subcellular location">
    <subcellularLocation>
        <location evidence="1">Periplasm</location>
    </subcellularLocation>
</comment>
<reference evidence="5 6" key="2">
    <citation type="journal article" date="2016" name="Science">
        <title>A bacterium that degrades and assimilates poly(ethylene terephthalate).</title>
        <authorList>
            <person name="Yoshida S."/>
            <person name="Hiraga K."/>
            <person name="Takehana T."/>
            <person name="Taniguchi I."/>
            <person name="Yamaji H."/>
            <person name="Maeda Y."/>
            <person name="Toyohara K."/>
            <person name="Miyamoto K."/>
            <person name="Kimura Y."/>
            <person name="Oda K."/>
        </authorList>
    </citation>
    <scope>NUCLEOTIDE SEQUENCE [LARGE SCALE GENOMIC DNA]</scope>
    <source>
        <strain evidence="6">NBRC 110686 / TISTR 2288 / 201-F6</strain>
    </source>
</reference>
<gene>
    <name evidence="5" type="ORF">ISF6_4141</name>
</gene>
<dbReference type="AlphaFoldDB" id="A0A0K8P5S5"/>
<keyword evidence="6" id="KW-1185">Reference proteome</keyword>
<dbReference type="InterPro" id="IPR006059">
    <property type="entry name" value="SBP"/>
</dbReference>
<protein>
    <submittedName>
        <fullName evidence="5">Maltose/maltodextrin ABC transporter, substrate binding periplasmic protein MalE</fullName>
    </submittedName>
</protein>
<comment type="similarity">
    <text evidence="2">Belongs to the bacterial solute-binding protein 1 family.</text>
</comment>
<sequence>MRIQIALDHHPNRFECDAIAQFHRRHPMNALLRRGAALATLVAALPGAAMAATLTLACGSNAADIENCLAHAQDWGRRNGHTIKLYSAPTSSTDQLALLRQQFAAKSSDVDVIMVDVVWPGVIKDHLLDLKPYSKGAEAKHFPAIVANNTVDGKLLGMPWFTDAGLLFYRKDLLDKYKLGVPGSWDELSAAAKKVMDGERAAGNADFQGFVFQAKAYEGLSCNALEWVASFGGGSVVDAQGNITINNANAARALDTAAAWIGSIAPAGVLNYAEEDARGVFQNGKALFMRNWPYAWSLAQAPDSPVKGKVGVAPLPAGAGGRAATLGGWQLAVNRYSKNADAAAALVMYMTSPEVQKKRAIVGSYNPTLPELYKDADVQKANPFMGQLLDVFTGAVARPATATGLKYPEVSRAFWDATHEVLSKKASGADAVRRLEGKLKQTRRNAW</sequence>
<dbReference type="SUPFAM" id="SSF53850">
    <property type="entry name" value="Periplasmic binding protein-like II"/>
    <property type="match status" value="1"/>
</dbReference>
<keyword evidence="4" id="KW-0732">Signal</keyword>
<name>A0A0K8P5S5_PISS1</name>
<accession>A0A0K8P5S5</accession>
<dbReference type="CDD" id="cd14750">
    <property type="entry name" value="PBP2_TMBP"/>
    <property type="match status" value="1"/>
</dbReference>
<proteinExistence type="inferred from homology"/>
<evidence type="ECO:0000256" key="4">
    <source>
        <dbReference type="ARBA" id="ARBA00022729"/>
    </source>
</evidence>
<evidence type="ECO:0000256" key="3">
    <source>
        <dbReference type="ARBA" id="ARBA00022448"/>
    </source>
</evidence>
<evidence type="ECO:0000256" key="1">
    <source>
        <dbReference type="ARBA" id="ARBA00004418"/>
    </source>
</evidence>